<dbReference type="OrthoDB" id="9808543at2"/>
<dbReference type="SUPFAM" id="SSF53474">
    <property type="entry name" value="alpha/beta-Hydrolases"/>
    <property type="match status" value="1"/>
</dbReference>
<dbReference type="Proteomes" id="UP000030185">
    <property type="component" value="Unassembled WGS sequence"/>
</dbReference>
<accession>A0A098LJJ5</accession>
<evidence type="ECO:0000313" key="3">
    <source>
        <dbReference type="Proteomes" id="UP000030185"/>
    </source>
</evidence>
<comment type="caution">
    <text evidence="2">The sequence shown here is derived from an EMBL/GenBank/DDBJ whole genome shotgun (WGS) entry which is preliminary data.</text>
</comment>
<evidence type="ECO:0000259" key="1">
    <source>
        <dbReference type="Pfam" id="PF00326"/>
    </source>
</evidence>
<proteinExistence type="predicted"/>
<feature type="domain" description="Peptidase S9 prolyl oligopeptidase catalytic" evidence="1">
    <location>
        <begin position="98"/>
        <end position="236"/>
    </location>
</feature>
<dbReference type="InterPro" id="IPR001375">
    <property type="entry name" value="Peptidase_S9_cat"/>
</dbReference>
<keyword evidence="3" id="KW-1185">Reference proteome</keyword>
<dbReference type="EMBL" id="BBLT01000008">
    <property type="protein sequence ID" value="GAL86592.1"/>
    <property type="molecule type" value="Genomic_DNA"/>
</dbReference>
<dbReference type="AlphaFoldDB" id="A0A098LJJ5"/>
<dbReference type="Gene3D" id="3.40.50.1820">
    <property type="entry name" value="alpha/beta hydrolase"/>
    <property type="match status" value="1"/>
</dbReference>
<dbReference type="GO" id="GO:0008236">
    <property type="term" value="F:serine-type peptidase activity"/>
    <property type="evidence" value="ECO:0007669"/>
    <property type="project" value="InterPro"/>
</dbReference>
<dbReference type="Pfam" id="PF00326">
    <property type="entry name" value="Peptidase_S9"/>
    <property type="match status" value="1"/>
</dbReference>
<keyword evidence="2" id="KW-0378">Hydrolase</keyword>
<name>A0A098LJJ5_9BACT</name>
<dbReference type="GO" id="GO:0006508">
    <property type="term" value="P:proteolysis"/>
    <property type="evidence" value="ECO:0007669"/>
    <property type="project" value="InterPro"/>
</dbReference>
<dbReference type="STRING" id="153721.MYP_3822"/>
<organism evidence="2 3">
    <name type="scientific">Sporocytophaga myxococcoides</name>
    <dbReference type="NCBI Taxonomy" id="153721"/>
    <lineage>
        <taxon>Bacteria</taxon>
        <taxon>Pseudomonadati</taxon>
        <taxon>Bacteroidota</taxon>
        <taxon>Cytophagia</taxon>
        <taxon>Cytophagales</taxon>
        <taxon>Cytophagaceae</taxon>
        <taxon>Sporocytophaga</taxon>
    </lineage>
</organism>
<dbReference type="eggNOG" id="COG1073">
    <property type="taxonomic scope" value="Bacteria"/>
</dbReference>
<dbReference type="RefSeq" id="WP_052430338.1">
    <property type="nucleotide sequence ID" value="NZ_BBLT01000008.1"/>
</dbReference>
<gene>
    <name evidence="2" type="ORF">MYP_3822</name>
</gene>
<reference evidence="2 3" key="1">
    <citation type="submission" date="2014-09" db="EMBL/GenBank/DDBJ databases">
        <title>Sporocytophaga myxococcoides PG-01 genome sequencing.</title>
        <authorList>
            <person name="Liu L."/>
            <person name="Gao P.J."/>
            <person name="Chen G.J."/>
            <person name="Wang L.S."/>
        </authorList>
    </citation>
    <scope>NUCLEOTIDE SEQUENCE [LARGE SCALE GENOMIC DNA]</scope>
    <source>
        <strain evidence="2 3">PG-01</strain>
    </source>
</reference>
<evidence type="ECO:0000313" key="2">
    <source>
        <dbReference type="EMBL" id="GAL86592.1"/>
    </source>
</evidence>
<protein>
    <submittedName>
        <fullName evidence="2">Putative dienelactone hydrolase</fullName>
    </submittedName>
</protein>
<dbReference type="InterPro" id="IPR029058">
    <property type="entry name" value="AB_hydrolase_fold"/>
</dbReference>
<sequence>MAKLILLKNRELTLVNRSRKLLYDLSYISDGKEKPLIIFLHGFKGFKDWGNFDLMMNYFTQKNYAFIKMNFSHNGTTLDSPLEFNDLSGFGRNNFIIELEDIQAMIDHVFKGEIISENEWDQRKLILIGHSRGGAIAIIKGAEDVRVRAVVSLAGVADLKKFLNDRDIDLWKKGETVFIDNSRTGQKMPLYPQFLESYFENKSRLDVISAASKLKHLLIIHGSEDSTVPIDHAFKLKKQ</sequence>